<keyword evidence="9" id="KW-1185">Reference proteome</keyword>
<dbReference type="GO" id="GO:0071555">
    <property type="term" value="P:cell wall organization"/>
    <property type="evidence" value="ECO:0007669"/>
    <property type="project" value="TreeGrafter"/>
</dbReference>
<feature type="transmembrane region" description="Helical" evidence="7">
    <location>
        <begin position="145"/>
        <end position="163"/>
    </location>
</feature>
<evidence type="ECO:0000256" key="7">
    <source>
        <dbReference type="SAM" id="Phobius"/>
    </source>
</evidence>
<evidence type="ECO:0000313" key="8">
    <source>
        <dbReference type="EMBL" id="AKG39114.1"/>
    </source>
</evidence>
<dbReference type="GO" id="GO:0005886">
    <property type="term" value="C:plasma membrane"/>
    <property type="evidence" value="ECO:0007669"/>
    <property type="project" value="UniProtKB-SubCell"/>
</dbReference>
<dbReference type="Proteomes" id="UP000067434">
    <property type="component" value="Chromosome"/>
</dbReference>
<dbReference type="AlphaFoldDB" id="A0A0F7FI95"/>
<feature type="transmembrane region" description="Helical" evidence="7">
    <location>
        <begin position="196"/>
        <end position="212"/>
    </location>
</feature>
<organism evidence="8 9">
    <name type="scientific">Infirmifilum uzonense</name>
    <dbReference type="NCBI Taxonomy" id="1550241"/>
    <lineage>
        <taxon>Archaea</taxon>
        <taxon>Thermoproteota</taxon>
        <taxon>Thermoprotei</taxon>
        <taxon>Thermofilales</taxon>
        <taxon>Thermofilaceae</taxon>
        <taxon>Infirmifilum</taxon>
    </lineage>
</organism>
<keyword evidence="6 7" id="KW-0472">Membrane</keyword>
<dbReference type="Pfam" id="PF00953">
    <property type="entry name" value="Glycos_transf_4"/>
    <property type="match status" value="1"/>
</dbReference>
<dbReference type="KEGG" id="thf:MA03_07495"/>
<dbReference type="OrthoDB" id="34534at2157"/>
<dbReference type="PATRIC" id="fig|1550241.5.peg.1547"/>
<evidence type="ECO:0000256" key="2">
    <source>
        <dbReference type="ARBA" id="ARBA00022475"/>
    </source>
</evidence>
<evidence type="ECO:0000256" key="1">
    <source>
        <dbReference type="ARBA" id="ARBA00004651"/>
    </source>
</evidence>
<keyword evidence="2" id="KW-1003">Cell membrane</keyword>
<protein>
    <recommendedName>
        <fullName evidence="10">UDP-N-acetylglucosamine--dolichyl-phosphate N-acetylglucosaminephosphotransferase</fullName>
    </recommendedName>
</protein>
<name>A0A0F7FI95_9CREN</name>
<dbReference type="PANTHER" id="PTHR22926">
    <property type="entry name" value="PHOSPHO-N-ACETYLMURAMOYL-PENTAPEPTIDE-TRANSFERASE"/>
    <property type="match status" value="1"/>
</dbReference>
<feature type="transmembrane region" description="Helical" evidence="7">
    <location>
        <begin position="6"/>
        <end position="25"/>
    </location>
</feature>
<dbReference type="PANTHER" id="PTHR22926:SF3">
    <property type="entry name" value="UNDECAPRENYL-PHOSPHATE ALPHA-N-ACETYLGLUCOSAMINYL 1-PHOSPHATE TRANSFERASE"/>
    <property type="match status" value="1"/>
</dbReference>
<gene>
    <name evidence="8" type="ORF">MA03_07495</name>
</gene>
<feature type="transmembrane region" description="Helical" evidence="7">
    <location>
        <begin position="317"/>
        <end position="336"/>
    </location>
</feature>
<evidence type="ECO:0000256" key="4">
    <source>
        <dbReference type="ARBA" id="ARBA00022692"/>
    </source>
</evidence>
<keyword evidence="4 7" id="KW-0812">Transmembrane</keyword>
<dbReference type="STRING" id="1550241.MA03_07495"/>
<reference evidence="8 9" key="1">
    <citation type="journal article" date="2015" name="Stand. Genomic Sci.">
        <title>Complete genome sequence of and proposal of Thermofilum uzonense sp. nov. a novel hyperthermophilic crenarchaeon and emended description of the genus Thermofilum.</title>
        <authorList>
            <person name="Toshchakov S.V."/>
            <person name="Korzhenkov A.A."/>
            <person name="Samarov N.I."/>
            <person name="Mazunin I.O."/>
            <person name="Mozhey O.I."/>
            <person name="Shmyr I.S."/>
            <person name="Derbikova K.S."/>
            <person name="Taranov E.A."/>
            <person name="Dominova I.N."/>
            <person name="Bonch-Osmolovskaya E.A."/>
            <person name="Patrushev M.V."/>
            <person name="Podosokorskaya O.A."/>
            <person name="Kublanov I.V."/>
        </authorList>
    </citation>
    <scope>NUCLEOTIDE SEQUENCE [LARGE SCALE GENOMIC DNA]</scope>
    <source>
        <strain evidence="8 9">1807-2</strain>
    </source>
</reference>
<dbReference type="GO" id="GO:0044038">
    <property type="term" value="P:cell wall macromolecule biosynthetic process"/>
    <property type="evidence" value="ECO:0007669"/>
    <property type="project" value="TreeGrafter"/>
</dbReference>
<dbReference type="EMBL" id="CP009961">
    <property type="protein sequence ID" value="AKG39114.1"/>
    <property type="molecule type" value="Genomic_DNA"/>
</dbReference>
<evidence type="ECO:0008006" key="10">
    <source>
        <dbReference type="Google" id="ProtNLM"/>
    </source>
</evidence>
<evidence type="ECO:0000256" key="3">
    <source>
        <dbReference type="ARBA" id="ARBA00022679"/>
    </source>
</evidence>
<feature type="transmembrane region" description="Helical" evidence="7">
    <location>
        <begin position="244"/>
        <end position="267"/>
    </location>
</feature>
<feature type="transmembrane region" description="Helical" evidence="7">
    <location>
        <begin position="75"/>
        <end position="95"/>
    </location>
</feature>
<comment type="subcellular location">
    <subcellularLocation>
        <location evidence="1">Cell membrane</location>
        <topology evidence="1">Multi-pass membrane protein</topology>
    </subcellularLocation>
</comment>
<dbReference type="InterPro" id="IPR000715">
    <property type="entry name" value="Glycosyl_transferase_4"/>
</dbReference>
<feature type="transmembrane region" description="Helical" evidence="7">
    <location>
        <begin position="170"/>
        <end position="190"/>
    </location>
</feature>
<dbReference type="GO" id="GO:0016780">
    <property type="term" value="F:phosphotransferase activity, for other substituted phosphate groups"/>
    <property type="evidence" value="ECO:0007669"/>
    <property type="project" value="InterPro"/>
</dbReference>
<feature type="transmembrane region" description="Helical" evidence="7">
    <location>
        <begin position="107"/>
        <end position="125"/>
    </location>
</feature>
<keyword evidence="3" id="KW-0808">Transferase</keyword>
<feature type="transmembrane region" description="Helical" evidence="7">
    <location>
        <begin position="219"/>
        <end position="238"/>
    </location>
</feature>
<sequence>MELYLAVLAFSTSLILTALLAEPLIKLLRRMGIVRPDAHKPGNPTVAHSGGVILFLGVTSSLLTTILLAGPSTPLSLKILIMLASGATCFAVGLVDDVKILRGGVKTVLTLLGILPVLVAGVQAPQLIEWGRPVLPLIGRLRITIIYWALMPLSIAGAANIVNMLDVMNGVIPGTSIIAFSALAVASLILGREATLIASLAVLGALIAYYKYNAYPARVFNGDSGSLFLGALIGAIAVVDHMEFIALTLLLPHLLNGFFVLVSFRGFKEHRQIRKRPIQVDNNGILTASTDPDAPLSLTRVILAVGGPSREPEVAKAYILLEAVAAALALVSAWLMR</sequence>
<evidence type="ECO:0000256" key="5">
    <source>
        <dbReference type="ARBA" id="ARBA00022989"/>
    </source>
</evidence>
<keyword evidence="5 7" id="KW-1133">Transmembrane helix</keyword>
<dbReference type="RefSeq" id="WP_052884654.1">
    <property type="nucleotide sequence ID" value="NZ_CP009961.1"/>
</dbReference>
<accession>A0A0F7FI95</accession>
<evidence type="ECO:0000256" key="6">
    <source>
        <dbReference type="ARBA" id="ARBA00023136"/>
    </source>
</evidence>
<proteinExistence type="predicted"/>
<feature type="transmembrane region" description="Helical" evidence="7">
    <location>
        <begin position="46"/>
        <end position="69"/>
    </location>
</feature>
<dbReference type="GeneID" id="25402064"/>
<evidence type="ECO:0000313" key="9">
    <source>
        <dbReference type="Proteomes" id="UP000067434"/>
    </source>
</evidence>
<dbReference type="HOGENOM" id="CLU_023982_4_1_2"/>